<accession>A7UGR3</accession>
<name>A7UGR3_DIOKA</name>
<reference evidence="1" key="2">
    <citation type="journal article" date="2009" name="Tree Genet. Genomes">
        <title>Development of retrotransposon primers and their utilization for germplasm identification in Diospyros spp. (Ebenaceae).</title>
        <authorList>
            <person name="Du X."/>
            <person name="Zhang Q."/>
            <person name="Luo Z."/>
        </authorList>
    </citation>
    <scope>NUCLEOTIDE SEQUENCE</scope>
</reference>
<organism evidence="1">
    <name type="scientific">Diospyros kaki</name>
    <name type="common">Kaki persimmon</name>
    <name type="synonym">Diospyros chinensis</name>
    <dbReference type="NCBI Taxonomy" id="35925"/>
    <lineage>
        <taxon>Eukaryota</taxon>
        <taxon>Viridiplantae</taxon>
        <taxon>Streptophyta</taxon>
        <taxon>Embryophyta</taxon>
        <taxon>Tracheophyta</taxon>
        <taxon>Spermatophyta</taxon>
        <taxon>Magnoliopsida</taxon>
        <taxon>eudicotyledons</taxon>
        <taxon>Gunneridae</taxon>
        <taxon>Pentapetalae</taxon>
        <taxon>asterids</taxon>
        <taxon>Ericales</taxon>
        <taxon>Ebenaceae</taxon>
        <taxon>Diospyros</taxon>
    </lineage>
</organism>
<reference evidence="1" key="1">
    <citation type="submission" date="2007-07" db="EMBL/GenBank/DDBJ databases">
        <authorList>
            <person name="Du X.Y."/>
            <person name="Zhang Q.L."/>
            <person name="Luo Z.R."/>
        </authorList>
    </citation>
    <scope>NUCLEOTIDE SEQUENCE</scope>
</reference>
<dbReference type="EMBL" id="EU068698">
    <property type="protein sequence ID" value="ABU49387.1"/>
    <property type="molecule type" value="Genomic_DNA"/>
</dbReference>
<protein>
    <submittedName>
        <fullName evidence="1">Ribonuclease H</fullName>
    </submittedName>
</protein>
<gene>
    <name evidence="1" type="primary">rnaseH</name>
</gene>
<feature type="non-terminal residue" evidence="1">
    <location>
        <position position="1"/>
    </location>
</feature>
<dbReference type="AlphaFoldDB" id="A7UGR3"/>
<proteinExistence type="predicted"/>
<sequence>ADIFTKGLSRDKFSCLCNKLGLKLSPMHSNPTAALGKPRLKPSATVLQVSQSSSLLLLSGGLI</sequence>
<evidence type="ECO:0000313" key="1">
    <source>
        <dbReference type="EMBL" id="ABU49387.1"/>
    </source>
</evidence>